<sequence>MAPVRVEAARYDAGCRAPPGAGSTKRRKTMIRTPMQVPDPVLDPRGASLTASIWDSKTGTVIETSRKLPHAAKQG</sequence>
<keyword evidence="3" id="KW-1185">Reference proteome</keyword>
<gene>
    <name evidence="2" type="ORF">SAMN04515671_1145</name>
</gene>
<reference evidence="2 3" key="1">
    <citation type="submission" date="2016-10" db="EMBL/GenBank/DDBJ databases">
        <authorList>
            <person name="de Groot N.N."/>
        </authorList>
    </citation>
    <scope>NUCLEOTIDE SEQUENCE [LARGE SCALE GENOMIC DNA]</scope>
    <source>
        <strain evidence="3">P4-7,KCTC 19426,CECT 7604</strain>
    </source>
</reference>
<accession>A0A1H0K321</accession>
<name>A0A1H0K321_9ACTN</name>
<evidence type="ECO:0000313" key="2">
    <source>
        <dbReference type="EMBL" id="SDO50316.1"/>
    </source>
</evidence>
<dbReference type="AlphaFoldDB" id="A0A1H0K321"/>
<dbReference type="STRING" id="1090615.SAMN04515671_1145"/>
<evidence type="ECO:0000313" key="3">
    <source>
        <dbReference type="Proteomes" id="UP000198741"/>
    </source>
</evidence>
<proteinExistence type="predicted"/>
<dbReference type="EMBL" id="LT629710">
    <property type="protein sequence ID" value="SDO50316.1"/>
    <property type="molecule type" value="Genomic_DNA"/>
</dbReference>
<dbReference type="Proteomes" id="UP000198741">
    <property type="component" value="Chromosome I"/>
</dbReference>
<protein>
    <submittedName>
        <fullName evidence="2">Uncharacterized protein</fullName>
    </submittedName>
</protein>
<feature type="region of interest" description="Disordered" evidence="1">
    <location>
        <begin position="15"/>
        <end position="45"/>
    </location>
</feature>
<evidence type="ECO:0000256" key="1">
    <source>
        <dbReference type="SAM" id="MobiDB-lite"/>
    </source>
</evidence>
<organism evidence="2 3">
    <name type="scientific">Nakamurella panacisegetis</name>
    <dbReference type="NCBI Taxonomy" id="1090615"/>
    <lineage>
        <taxon>Bacteria</taxon>
        <taxon>Bacillati</taxon>
        <taxon>Actinomycetota</taxon>
        <taxon>Actinomycetes</taxon>
        <taxon>Nakamurellales</taxon>
        <taxon>Nakamurellaceae</taxon>
        <taxon>Nakamurella</taxon>
    </lineage>
</organism>